<feature type="chain" id="PRO_5040289675" evidence="3">
    <location>
        <begin position="18"/>
        <end position="232"/>
    </location>
</feature>
<dbReference type="InterPro" id="IPR051560">
    <property type="entry name" value="MAM_domain-containing"/>
</dbReference>
<feature type="signal peptide" evidence="3">
    <location>
        <begin position="1"/>
        <end position="17"/>
    </location>
</feature>
<dbReference type="AlphaFoldDB" id="A0A9N9RG68"/>
<accession>A0A9N9RG68</accession>
<evidence type="ECO:0000256" key="3">
    <source>
        <dbReference type="SAM" id="SignalP"/>
    </source>
</evidence>
<dbReference type="PANTHER" id="PTHR23282:SF101">
    <property type="entry name" value="MAM DOMAIN-CONTAINING PROTEIN"/>
    <property type="match status" value="1"/>
</dbReference>
<dbReference type="Gene3D" id="2.10.70.10">
    <property type="entry name" value="Complement Module, domain 1"/>
    <property type="match status" value="2"/>
</dbReference>
<dbReference type="Proteomes" id="UP001153714">
    <property type="component" value="Chromosome 8"/>
</dbReference>
<evidence type="ECO:0000256" key="1">
    <source>
        <dbReference type="ARBA" id="ARBA00023157"/>
    </source>
</evidence>
<dbReference type="SMART" id="SM00032">
    <property type="entry name" value="CCP"/>
    <property type="match status" value="2"/>
</dbReference>
<dbReference type="CDD" id="cd06263">
    <property type="entry name" value="MAM"/>
    <property type="match status" value="1"/>
</dbReference>
<dbReference type="PROSITE" id="PS50923">
    <property type="entry name" value="SUSHI"/>
    <property type="match status" value="2"/>
</dbReference>
<dbReference type="OrthoDB" id="6107927at2759"/>
<dbReference type="InterPro" id="IPR013320">
    <property type="entry name" value="ConA-like_dom_sf"/>
</dbReference>
<dbReference type="GO" id="GO:0016020">
    <property type="term" value="C:membrane"/>
    <property type="evidence" value="ECO:0007669"/>
    <property type="project" value="InterPro"/>
</dbReference>
<comment type="caution">
    <text evidence="2">Lacks conserved residue(s) required for the propagation of feature annotation.</text>
</comment>
<evidence type="ECO:0000259" key="5">
    <source>
        <dbReference type="PROSITE" id="PS50923"/>
    </source>
</evidence>
<evidence type="ECO:0000259" key="4">
    <source>
        <dbReference type="PROSITE" id="PS50060"/>
    </source>
</evidence>
<dbReference type="PROSITE" id="PS50060">
    <property type="entry name" value="MAM_2"/>
    <property type="match status" value="1"/>
</dbReference>
<feature type="domain" description="Sushi" evidence="5">
    <location>
        <begin position="22"/>
        <end position="75"/>
    </location>
</feature>
<proteinExistence type="predicted"/>
<protein>
    <submittedName>
        <fullName evidence="6">Uncharacterized protein</fullName>
    </submittedName>
</protein>
<evidence type="ECO:0000313" key="7">
    <source>
        <dbReference type="Proteomes" id="UP001153714"/>
    </source>
</evidence>
<dbReference type="InterPro" id="IPR000998">
    <property type="entry name" value="MAM_dom"/>
</dbReference>
<gene>
    <name evidence="6" type="ORF">DIATSA_LOCUS13292</name>
</gene>
<sequence>MLFKWILLLTVISVIQAQYLSRQCTVPRLSHGRARSRIRSKMIKYICQTGYTLVGNRYSTCKNGEWDTPIPICVRPGCIVPTLKHGLTMPSFEEAWVVFFCMPGYKLVGSPAIYCDGRQWNSTAPTCVDSTLSSNLSCDFESPDLCGWTQDALHDFDWERLNKKTPSSFLFTGPSYDHTYGKDGSGYYMYIESSSRLENDTARLISPIYESRLAIDGCFKFFYHMFGKYVFY</sequence>
<feature type="domain" description="Sushi" evidence="5">
    <location>
        <begin position="76"/>
        <end position="129"/>
    </location>
</feature>
<name>A0A9N9RG68_9NEOP</name>
<keyword evidence="2" id="KW-0768">Sushi</keyword>
<dbReference type="Pfam" id="PF00629">
    <property type="entry name" value="MAM"/>
    <property type="match status" value="1"/>
</dbReference>
<feature type="domain" description="MAM" evidence="4">
    <location>
        <begin position="136"/>
        <end position="228"/>
    </location>
</feature>
<dbReference type="InterPro" id="IPR035976">
    <property type="entry name" value="Sushi/SCR/CCP_sf"/>
</dbReference>
<dbReference type="PANTHER" id="PTHR23282">
    <property type="entry name" value="APICAL ENDOSOMAL GLYCOPROTEIN PRECURSOR"/>
    <property type="match status" value="1"/>
</dbReference>
<organism evidence="6 7">
    <name type="scientific">Diatraea saccharalis</name>
    <name type="common">sugarcane borer</name>
    <dbReference type="NCBI Taxonomy" id="40085"/>
    <lineage>
        <taxon>Eukaryota</taxon>
        <taxon>Metazoa</taxon>
        <taxon>Ecdysozoa</taxon>
        <taxon>Arthropoda</taxon>
        <taxon>Hexapoda</taxon>
        <taxon>Insecta</taxon>
        <taxon>Pterygota</taxon>
        <taxon>Neoptera</taxon>
        <taxon>Endopterygota</taxon>
        <taxon>Lepidoptera</taxon>
        <taxon>Glossata</taxon>
        <taxon>Ditrysia</taxon>
        <taxon>Pyraloidea</taxon>
        <taxon>Crambidae</taxon>
        <taxon>Crambinae</taxon>
        <taxon>Diatraea</taxon>
    </lineage>
</organism>
<dbReference type="SUPFAM" id="SSF49899">
    <property type="entry name" value="Concanavalin A-like lectins/glucanases"/>
    <property type="match status" value="1"/>
</dbReference>
<keyword evidence="1" id="KW-1015">Disulfide bond</keyword>
<keyword evidence="7" id="KW-1185">Reference proteome</keyword>
<dbReference type="SUPFAM" id="SSF57535">
    <property type="entry name" value="Complement control module/SCR domain"/>
    <property type="match status" value="2"/>
</dbReference>
<reference evidence="6" key="2">
    <citation type="submission" date="2022-10" db="EMBL/GenBank/DDBJ databases">
        <authorList>
            <consortium name="ENA_rothamsted_submissions"/>
            <consortium name="culmorum"/>
            <person name="King R."/>
        </authorList>
    </citation>
    <scope>NUCLEOTIDE SEQUENCE</scope>
</reference>
<dbReference type="InterPro" id="IPR000436">
    <property type="entry name" value="Sushi_SCR_CCP_dom"/>
</dbReference>
<keyword evidence="3" id="KW-0732">Signal</keyword>
<reference evidence="6" key="1">
    <citation type="submission" date="2021-12" db="EMBL/GenBank/DDBJ databases">
        <authorList>
            <person name="King R."/>
        </authorList>
    </citation>
    <scope>NUCLEOTIDE SEQUENCE</scope>
</reference>
<dbReference type="SMART" id="SM00137">
    <property type="entry name" value="MAM"/>
    <property type="match status" value="1"/>
</dbReference>
<dbReference type="CDD" id="cd00033">
    <property type="entry name" value="CCP"/>
    <property type="match status" value="2"/>
</dbReference>
<evidence type="ECO:0000256" key="2">
    <source>
        <dbReference type="PROSITE-ProRule" id="PRU00302"/>
    </source>
</evidence>
<dbReference type="EMBL" id="OU893339">
    <property type="protein sequence ID" value="CAG9796068.1"/>
    <property type="molecule type" value="Genomic_DNA"/>
</dbReference>
<dbReference type="Gene3D" id="2.60.120.200">
    <property type="match status" value="1"/>
</dbReference>
<dbReference type="Pfam" id="PF00084">
    <property type="entry name" value="Sushi"/>
    <property type="match status" value="2"/>
</dbReference>
<evidence type="ECO:0000313" key="6">
    <source>
        <dbReference type="EMBL" id="CAG9796068.1"/>
    </source>
</evidence>